<comment type="similarity">
    <text evidence="2">Belongs to the bacterial solute-binding protein 2 family.</text>
</comment>
<organism evidence="6 7">
    <name type="scientific">Aureimonas endophytica</name>
    <dbReference type="NCBI Taxonomy" id="2027858"/>
    <lineage>
        <taxon>Bacteria</taxon>
        <taxon>Pseudomonadati</taxon>
        <taxon>Pseudomonadota</taxon>
        <taxon>Alphaproteobacteria</taxon>
        <taxon>Hyphomicrobiales</taxon>
        <taxon>Aurantimonadaceae</taxon>
        <taxon>Aureimonas</taxon>
    </lineage>
</organism>
<dbReference type="CDD" id="cd06321">
    <property type="entry name" value="PBP1_ABC_sugar_binding-like"/>
    <property type="match status" value="1"/>
</dbReference>
<evidence type="ECO:0000313" key="7">
    <source>
        <dbReference type="Proteomes" id="UP000644699"/>
    </source>
</evidence>
<reference evidence="6" key="1">
    <citation type="journal article" date="2014" name="Int. J. Syst. Evol. Microbiol.">
        <title>Complete genome sequence of Corynebacterium casei LMG S-19264T (=DSM 44701T), isolated from a smear-ripened cheese.</title>
        <authorList>
            <consortium name="US DOE Joint Genome Institute (JGI-PGF)"/>
            <person name="Walter F."/>
            <person name="Albersmeier A."/>
            <person name="Kalinowski J."/>
            <person name="Ruckert C."/>
        </authorList>
    </citation>
    <scope>NUCLEOTIDE SEQUENCE</scope>
    <source>
        <strain evidence="6">CGMCC 1.15367</strain>
    </source>
</reference>
<evidence type="ECO:0000256" key="4">
    <source>
        <dbReference type="SAM" id="SignalP"/>
    </source>
</evidence>
<evidence type="ECO:0000313" key="6">
    <source>
        <dbReference type="EMBL" id="GGE10988.1"/>
    </source>
</evidence>
<gene>
    <name evidence="6" type="ORF">GCM10011390_32550</name>
</gene>
<comment type="subcellular location">
    <subcellularLocation>
        <location evidence="1">Cell envelope</location>
    </subcellularLocation>
</comment>
<feature type="signal peptide" evidence="4">
    <location>
        <begin position="1"/>
        <end position="22"/>
    </location>
</feature>
<keyword evidence="7" id="KW-1185">Reference proteome</keyword>
<evidence type="ECO:0000256" key="2">
    <source>
        <dbReference type="ARBA" id="ARBA00007639"/>
    </source>
</evidence>
<evidence type="ECO:0000259" key="5">
    <source>
        <dbReference type="Pfam" id="PF13407"/>
    </source>
</evidence>
<dbReference type="EMBL" id="BMIQ01000005">
    <property type="protein sequence ID" value="GGE10988.1"/>
    <property type="molecule type" value="Genomic_DNA"/>
</dbReference>
<protein>
    <submittedName>
        <fullName evidence="6">LacI family transcriptional regulator</fullName>
    </submittedName>
</protein>
<dbReference type="PANTHER" id="PTHR46847:SF2">
    <property type="entry name" value="ABC TRANSPORTER SUGAR-BINDING PROTEIN"/>
    <property type="match status" value="1"/>
</dbReference>
<dbReference type="Proteomes" id="UP000644699">
    <property type="component" value="Unassembled WGS sequence"/>
</dbReference>
<dbReference type="SUPFAM" id="SSF53822">
    <property type="entry name" value="Periplasmic binding protein-like I"/>
    <property type="match status" value="1"/>
</dbReference>
<reference evidence="6" key="2">
    <citation type="submission" date="2020-09" db="EMBL/GenBank/DDBJ databases">
        <authorList>
            <person name="Sun Q."/>
            <person name="Zhou Y."/>
        </authorList>
    </citation>
    <scope>NUCLEOTIDE SEQUENCE</scope>
    <source>
        <strain evidence="6">CGMCC 1.15367</strain>
    </source>
</reference>
<dbReference type="InterPro" id="IPR028082">
    <property type="entry name" value="Peripla_BP_I"/>
</dbReference>
<proteinExistence type="inferred from homology"/>
<dbReference type="InterPro" id="IPR025997">
    <property type="entry name" value="SBP_2_dom"/>
</dbReference>
<dbReference type="RefSeq" id="WP_188910331.1">
    <property type="nucleotide sequence ID" value="NZ_BMIQ01000005.1"/>
</dbReference>
<accession>A0A917E8F8</accession>
<name>A0A917E8F8_9HYPH</name>
<dbReference type="GO" id="GO:0030313">
    <property type="term" value="C:cell envelope"/>
    <property type="evidence" value="ECO:0007669"/>
    <property type="project" value="UniProtKB-SubCell"/>
</dbReference>
<evidence type="ECO:0000256" key="1">
    <source>
        <dbReference type="ARBA" id="ARBA00004196"/>
    </source>
</evidence>
<feature type="domain" description="Periplasmic binding protein" evidence="5">
    <location>
        <begin position="29"/>
        <end position="284"/>
    </location>
</feature>
<dbReference type="PANTHER" id="PTHR46847">
    <property type="entry name" value="D-ALLOSE-BINDING PERIPLASMIC PROTEIN-RELATED"/>
    <property type="match status" value="1"/>
</dbReference>
<sequence length="312" mass="32195">MKIIKTIVAAAAIAAAMSGAQAQDADMQVGVTVGTLGNPFFVPLVAGAKDAILKAYPKANLTVLGADYDLNKQTSQMENFIASGAKLIMLNAVDVNAIAPVVARAKAAGITIGAFDVAAKGADVTVMTNNVQAGQIACDYLAERLNGKGEVVIINGPPVSSIVDRVKGCKDAFAKHKDIKILSDDQDGKASREGGLAVMQSLLTRFPKIDAVFGANDPTAIGADLAARQLGRSEMIIAGVDGAPDVVTALKSGSTRIVASSSQDPYGMAEKAAQLALGVIKGEKPAETTVLLDTKLVTADNVKDYVGWDAKR</sequence>
<feature type="chain" id="PRO_5037907928" evidence="4">
    <location>
        <begin position="23"/>
        <end position="312"/>
    </location>
</feature>
<keyword evidence="3 4" id="KW-0732">Signal</keyword>
<comment type="caution">
    <text evidence="6">The sequence shown here is derived from an EMBL/GenBank/DDBJ whole genome shotgun (WGS) entry which is preliminary data.</text>
</comment>
<dbReference type="AlphaFoldDB" id="A0A917E8F8"/>
<evidence type="ECO:0000256" key="3">
    <source>
        <dbReference type="ARBA" id="ARBA00022729"/>
    </source>
</evidence>
<dbReference type="Gene3D" id="3.40.50.2300">
    <property type="match status" value="2"/>
</dbReference>
<dbReference type="GO" id="GO:0030246">
    <property type="term" value="F:carbohydrate binding"/>
    <property type="evidence" value="ECO:0007669"/>
    <property type="project" value="UniProtKB-ARBA"/>
</dbReference>
<dbReference type="Pfam" id="PF13407">
    <property type="entry name" value="Peripla_BP_4"/>
    <property type="match status" value="1"/>
</dbReference>